<name>A0A6A7N6L1_9BURK</name>
<evidence type="ECO:0000313" key="6">
    <source>
        <dbReference type="Proteomes" id="UP000440498"/>
    </source>
</evidence>
<dbReference type="PANTHER" id="PTHR30258:SF2">
    <property type="entry name" value="COMG OPERON PROTEIN 1"/>
    <property type="match status" value="1"/>
</dbReference>
<dbReference type="GO" id="GO:0005886">
    <property type="term" value="C:plasma membrane"/>
    <property type="evidence" value="ECO:0007669"/>
    <property type="project" value="TreeGrafter"/>
</dbReference>
<keyword evidence="3" id="KW-0067">ATP-binding</keyword>
<keyword evidence="2" id="KW-0547">Nucleotide-binding</keyword>
<dbReference type="GO" id="GO:0016887">
    <property type="term" value="F:ATP hydrolysis activity"/>
    <property type="evidence" value="ECO:0007669"/>
    <property type="project" value="TreeGrafter"/>
</dbReference>
<dbReference type="Gene3D" id="3.30.450.90">
    <property type="match status" value="1"/>
</dbReference>
<dbReference type="EMBL" id="WHUG01000009">
    <property type="protein sequence ID" value="MQA40765.1"/>
    <property type="molecule type" value="Genomic_DNA"/>
</dbReference>
<keyword evidence="6" id="KW-1185">Reference proteome</keyword>
<dbReference type="PANTHER" id="PTHR30258">
    <property type="entry name" value="TYPE II SECRETION SYSTEM PROTEIN GSPE-RELATED"/>
    <property type="match status" value="1"/>
</dbReference>
<gene>
    <name evidence="5" type="ORF">GEV02_21750</name>
</gene>
<organism evidence="5 6">
    <name type="scientific">Rugamonas aquatica</name>
    <dbReference type="NCBI Taxonomy" id="2743357"/>
    <lineage>
        <taxon>Bacteria</taxon>
        <taxon>Pseudomonadati</taxon>
        <taxon>Pseudomonadota</taxon>
        <taxon>Betaproteobacteria</taxon>
        <taxon>Burkholderiales</taxon>
        <taxon>Oxalobacteraceae</taxon>
        <taxon>Telluria group</taxon>
        <taxon>Rugamonas</taxon>
    </lineage>
</organism>
<comment type="caution">
    <text evidence="5">The sequence shown here is derived from an EMBL/GenBank/DDBJ whole genome shotgun (WGS) entry which is preliminary data.</text>
</comment>
<comment type="similarity">
    <text evidence="1">Belongs to the GSP E family.</text>
</comment>
<evidence type="ECO:0000256" key="1">
    <source>
        <dbReference type="ARBA" id="ARBA00006611"/>
    </source>
</evidence>
<feature type="domain" description="Bacterial type II secretion system protein E" evidence="4">
    <location>
        <begin position="393"/>
        <end position="750"/>
    </location>
</feature>
<dbReference type="AlphaFoldDB" id="A0A6A7N6L1"/>
<evidence type="ECO:0000256" key="2">
    <source>
        <dbReference type="ARBA" id="ARBA00022741"/>
    </source>
</evidence>
<evidence type="ECO:0000313" key="5">
    <source>
        <dbReference type="EMBL" id="MQA40765.1"/>
    </source>
</evidence>
<evidence type="ECO:0000256" key="3">
    <source>
        <dbReference type="ARBA" id="ARBA00022840"/>
    </source>
</evidence>
<dbReference type="Proteomes" id="UP000440498">
    <property type="component" value="Unassembled WGS sequence"/>
</dbReference>
<dbReference type="InterPro" id="IPR027417">
    <property type="entry name" value="P-loop_NTPase"/>
</dbReference>
<dbReference type="SUPFAM" id="SSF52540">
    <property type="entry name" value="P-loop containing nucleoside triphosphate hydrolases"/>
    <property type="match status" value="1"/>
</dbReference>
<dbReference type="InterPro" id="IPR001482">
    <property type="entry name" value="T2SS/T4SS_dom"/>
</dbReference>
<proteinExistence type="inferred from homology"/>
<protein>
    <recommendedName>
        <fullName evidence="4">Bacterial type II secretion system protein E domain-containing protein</fullName>
    </recommendedName>
</protein>
<dbReference type="Pfam" id="PF00437">
    <property type="entry name" value="T2SSE"/>
    <property type="match status" value="1"/>
</dbReference>
<dbReference type="RefSeq" id="WP_152840055.1">
    <property type="nucleotide sequence ID" value="NZ_WHUG01000009.1"/>
</dbReference>
<dbReference type="GO" id="GO:0005524">
    <property type="term" value="F:ATP binding"/>
    <property type="evidence" value="ECO:0007669"/>
    <property type="project" value="UniProtKB-KW"/>
</dbReference>
<accession>A0A6A7N6L1</accession>
<dbReference type="Gene3D" id="3.40.50.300">
    <property type="entry name" value="P-loop containing nucleotide triphosphate hydrolases"/>
    <property type="match status" value="1"/>
</dbReference>
<reference evidence="5 6" key="1">
    <citation type="submission" date="2019-10" db="EMBL/GenBank/DDBJ databases">
        <title>Two novel species isolated from a subtropical stream in China.</title>
        <authorList>
            <person name="Lu H."/>
        </authorList>
    </citation>
    <scope>NUCLEOTIDE SEQUENCE [LARGE SCALE GENOMIC DNA]</scope>
    <source>
        <strain evidence="5 6">FT29W</strain>
    </source>
</reference>
<evidence type="ECO:0000259" key="4">
    <source>
        <dbReference type="Pfam" id="PF00437"/>
    </source>
</evidence>
<sequence>MNAMEYVNVGHEASAALAREWGWSAASGAVLELAALAVRLRRCGGGESLVEMGLLEADELQRRLQRKPAGIGALEWLGQTDSGLRTAAQKALALRAGHAYYESLAWLTPHRAMRDGPVRAECEEFDAALMLTDDQRAVLVFATFADLRRHAEAERGGSAALAPLSALGPPEQVRAARQSAGEGEGAEAHAAIARQWGWTLAGREILALASLAARLRQCDDGEALVELGLLSKVQLVALQEHKPSGMRTLEWFAQSDPGVRSQIEKVMALRTSYAYYESLDLLAPHAAMQDPAVLAKCYELDAALMLIEDKTVVLVFSAYGDMLRYATGGLEERMNDVIRKNAGLGGAEDNLLVAVGKRDHVIARLAIAKGKDVQSESNIVAMWYGANAVDKAERMMARILDHALSHQVTDVAISPERGAGSVVEMRRLRDMVPCPVAERLSVEEAGKIVDFLLAKSGANPNLAKVREPRDGNIIYRSIAGDAEMRLSFIPMNQPGEYLMSVSIRLMARTEATIQLERLQLDAKVRAQIAAAAKMSKGFILVVGGTNTGKSTTVGGALEENYRHFGRSRKRLSLEKPVERLLRGVTQVNVPATMEDAFDRYLEAFKRHDPDVIFVGEILGAVTANAAVTAAISGHLVFSTTHANDAMLGYDSVAQMLDPNKRYQFIEALSLIVAQDMVRDVCPHCGSLHAPTQEEAELFAAYCDFKSLDEPLPERTMHITPGGCKHCAHSGVAHILPINEVLPVTRRVKNAMFGMLGGAVIGADGENRRDVIAGARTATLFSSAMALVRAGRIELGDAIQ</sequence>